<accession>T0ZF06</accession>
<dbReference type="InterPro" id="IPR020846">
    <property type="entry name" value="MFS_dom"/>
</dbReference>
<name>T0ZF06_9ZZZZ</name>
<comment type="caution">
    <text evidence="7">The sequence shown here is derived from an EMBL/GenBank/DDBJ whole genome shotgun (WGS) entry which is preliminary data.</text>
</comment>
<reference evidence="7" key="1">
    <citation type="submission" date="2013-08" db="EMBL/GenBank/DDBJ databases">
        <authorList>
            <person name="Mendez C."/>
            <person name="Richter M."/>
            <person name="Ferrer M."/>
            <person name="Sanchez J."/>
        </authorList>
    </citation>
    <scope>NUCLEOTIDE SEQUENCE</scope>
</reference>
<evidence type="ECO:0000256" key="2">
    <source>
        <dbReference type="ARBA" id="ARBA00022692"/>
    </source>
</evidence>
<feature type="transmembrane region" description="Helical" evidence="5">
    <location>
        <begin position="196"/>
        <end position="212"/>
    </location>
</feature>
<reference evidence="7" key="2">
    <citation type="journal article" date="2014" name="ISME J.">
        <title>Microbial stratification in low pH oxic and suboxic macroscopic growths along an acid mine drainage.</title>
        <authorList>
            <person name="Mendez-Garcia C."/>
            <person name="Mesa V."/>
            <person name="Sprenger R.R."/>
            <person name="Richter M."/>
            <person name="Diez M.S."/>
            <person name="Solano J."/>
            <person name="Bargiela R."/>
            <person name="Golyshina O.V."/>
            <person name="Manteca A."/>
            <person name="Ramos J.L."/>
            <person name="Gallego J.R."/>
            <person name="Llorente I."/>
            <person name="Martins Dos Santos V.A."/>
            <person name="Jensen O.N."/>
            <person name="Pelaez A.I."/>
            <person name="Sanchez J."/>
            <person name="Ferrer M."/>
        </authorList>
    </citation>
    <scope>NUCLEOTIDE SEQUENCE</scope>
</reference>
<keyword evidence="3 5" id="KW-1133">Transmembrane helix</keyword>
<keyword evidence="2 5" id="KW-0812">Transmembrane</keyword>
<comment type="subcellular location">
    <subcellularLocation>
        <location evidence="1">Membrane</location>
        <topology evidence="1">Multi-pass membrane protein</topology>
    </subcellularLocation>
</comment>
<keyword evidence="4 5" id="KW-0472">Membrane</keyword>
<gene>
    <name evidence="7" type="ORF">B1A_14482</name>
</gene>
<dbReference type="GO" id="GO:0016020">
    <property type="term" value="C:membrane"/>
    <property type="evidence" value="ECO:0007669"/>
    <property type="project" value="UniProtKB-SubCell"/>
</dbReference>
<proteinExistence type="predicted"/>
<feature type="transmembrane region" description="Helical" evidence="5">
    <location>
        <begin position="161"/>
        <end position="184"/>
    </location>
</feature>
<evidence type="ECO:0000256" key="4">
    <source>
        <dbReference type="ARBA" id="ARBA00023136"/>
    </source>
</evidence>
<feature type="transmembrane region" description="Helical" evidence="5">
    <location>
        <begin position="62"/>
        <end position="85"/>
    </location>
</feature>
<organism evidence="7">
    <name type="scientific">mine drainage metagenome</name>
    <dbReference type="NCBI Taxonomy" id="410659"/>
    <lineage>
        <taxon>unclassified sequences</taxon>
        <taxon>metagenomes</taxon>
        <taxon>ecological metagenomes</taxon>
    </lineage>
</organism>
<feature type="transmembrane region" description="Helical" evidence="5">
    <location>
        <begin position="126"/>
        <end position="149"/>
    </location>
</feature>
<evidence type="ECO:0000256" key="1">
    <source>
        <dbReference type="ARBA" id="ARBA00004141"/>
    </source>
</evidence>
<dbReference type="PROSITE" id="PS50850">
    <property type="entry name" value="MFS"/>
    <property type="match status" value="1"/>
</dbReference>
<dbReference type="Gene3D" id="1.20.1250.20">
    <property type="entry name" value="MFS general substrate transporter like domains"/>
    <property type="match status" value="1"/>
</dbReference>
<feature type="transmembrane region" description="Helical" evidence="5">
    <location>
        <begin position="20"/>
        <end position="42"/>
    </location>
</feature>
<dbReference type="PROSITE" id="PS00216">
    <property type="entry name" value="SUGAR_TRANSPORT_1"/>
    <property type="match status" value="1"/>
</dbReference>
<dbReference type="AlphaFoldDB" id="T0ZF06"/>
<dbReference type="InterPro" id="IPR005828">
    <property type="entry name" value="MFS_sugar_transport-like"/>
</dbReference>
<dbReference type="EMBL" id="AUZX01010628">
    <property type="protein sequence ID" value="EQD46756.1"/>
    <property type="molecule type" value="Genomic_DNA"/>
</dbReference>
<dbReference type="InterPro" id="IPR005829">
    <property type="entry name" value="Sugar_transporter_CS"/>
</dbReference>
<evidence type="ECO:0000259" key="6">
    <source>
        <dbReference type="PROSITE" id="PS50850"/>
    </source>
</evidence>
<dbReference type="PANTHER" id="PTHR24064">
    <property type="entry name" value="SOLUTE CARRIER FAMILY 22 MEMBER"/>
    <property type="match status" value="1"/>
</dbReference>
<evidence type="ECO:0000313" key="7">
    <source>
        <dbReference type="EMBL" id="EQD46756.1"/>
    </source>
</evidence>
<dbReference type="SUPFAM" id="SSF103473">
    <property type="entry name" value="MFS general substrate transporter"/>
    <property type="match status" value="1"/>
</dbReference>
<dbReference type="GO" id="GO:0022857">
    <property type="term" value="F:transmembrane transporter activity"/>
    <property type="evidence" value="ECO:0007669"/>
    <property type="project" value="InterPro"/>
</dbReference>
<evidence type="ECO:0000256" key="3">
    <source>
        <dbReference type="ARBA" id="ARBA00022989"/>
    </source>
</evidence>
<sequence>EKVAIKKYKSSDYLHVLRKYLIFVLGTTISWFIFDMAFYGTILNNGFILSSIGYGSSASIKATIFNTAIGDSILAGAFALPGYWIAVGLIDKVGRRILQWVGFIVMAAAYLTIGFEYSYLQTDLPLFIIIFGISYLFGNMGPNTTTFVLPTELFPTEVRATAHGIAASVAKLGAGIFTFLFLILADLMGQSGEFELLAFMAFIGFFVTLLTIRETKGLSLEDASMEPSRGIINFKPSNSSDFDQGKQKN</sequence>
<dbReference type="Pfam" id="PF00083">
    <property type="entry name" value="Sugar_tr"/>
    <property type="match status" value="1"/>
</dbReference>
<dbReference type="InterPro" id="IPR036259">
    <property type="entry name" value="MFS_trans_sf"/>
</dbReference>
<protein>
    <submittedName>
        <fullName evidence="7">General substrate transporter</fullName>
    </submittedName>
</protein>
<feature type="non-terminal residue" evidence="7">
    <location>
        <position position="1"/>
    </location>
</feature>
<feature type="transmembrane region" description="Helical" evidence="5">
    <location>
        <begin position="97"/>
        <end position="120"/>
    </location>
</feature>
<evidence type="ECO:0000256" key="5">
    <source>
        <dbReference type="SAM" id="Phobius"/>
    </source>
</evidence>
<feature type="domain" description="Major facilitator superfamily (MFS) profile" evidence="6">
    <location>
        <begin position="1"/>
        <end position="216"/>
    </location>
</feature>